<gene>
    <name evidence="2" type="ORF">BpHYR1_018586</name>
</gene>
<sequence>MNGEKAPVSIKHSITFPFISSSMPVETLVGFILFSRIPSLKRIGFYLFKIQIVLYLHLVFVLHCKILSLRFLVYMRLKDY</sequence>
<evidence type="ECO:0000313" key="3">
    <source>
        <dbReference type="Proteomes" id="UP000276133"/>
    </source>
</evidence>
<feature type="transmembrane region" description="Helical" evidence="1">
    <location>
        <begin position="46"/>
        <end position="73"/>
    </location>
</feature>
<proteinExistence type="predicted"/>
<protein>
    <submittedName>
        <fullName evidence="2">Uncharacterized protein</fullName>
    </submittedName>
</protein>
<dbReference type="EMBL" id="REGN01007626">
    <property type="protein sequence ID" value="RNA05713.1"/>
    <property type="molecule type" value="Genomic_DNA"/>
</dbReference>
<evidence type="ECO:0000313" key="2">
    <source>
        <dbReference type="EMBL" id="RNA05713.1"/>
    </source>
</evidence>
<keyword evidence="1" id="KW-1133">Transmembrane helix</keyword>
<keyword evidence="3" id="KW-1185">Reference proteome</keyword>
<evidence type="ECO:0000256" key="1">
    <source>
        <dbReference type="SAM" id="Phobius"/>
    </source>
</evidence>
<reference evidence="2 3" key="1">
    <citation type="journal article" date="2018" name="Sci. Rep.">
        <title>Genomic signatures of local adaptation to the degree of environmental predictability in rotifers.</title>
        <authorList>
            <person name="Franch-Gras L."/>
            <person name="Hahn C."/>
            <person name="Garcia-Roger E.M."/>
            <person name="Carmona M.J."/>
            <person name="Serra M."/>
            <person name="Gomez A."/>
        </authorList>
    </citation>
    <scope>NUCLEOTIDE SEQUENCE [LARGE SCALE GENOMIC DNA]</scope>
    <source>
        <strain evidence="2">HYR1</strain>
    </source>
</reference>
<organism evidence="2 3">
    <name type="scientific">Brachionus plicatilis</name>
    <name type="common">Marine rotifer</name>
    <name type="synonym">Brachionus muelleri</name>
    <dbReference type="NCBI Taxonomy" id="10195"/>
    <lineage>
        <taxon>Eukaryota</taxon>
        <taxon>Metazoa</taxon>
        <taxon>Spiralia</taxon>
        <taxon>Gnathifera</taxon>
        <taxon>Rotifera</taxon>
        <taxon>Eurotatoria</taxon>
        <taxon>Monogononta</taxon>
        <taxon>Pseudotrocha</taxon>
        <taxon>Ploima</taxon>
        <taxon>Brachionidae</taxon>
        <taxon>Brachionus</taxon>
    </lineage>
</organism>
<feature type="transmembrane region" description="Helical" evidence="1">
    <location>
        <begin position="14"/>
        <end position="34"/>
    </location>
</feature>
<dbReference type="Proteomes" id="UP000276133">
    <property type="component" value="Unassembled WGS sequence"/>
</dbReference>
<dbReference type="AlphaFoldDB" id="A0A3M7Q355"/>
<accession>A0A3M7Q355</accession>
<comment type="caution">
    <text evidence="2">The sequence shown here is derived from an EMBL/GenBank/DDBJ whole genome shotgun (WGS) entry which is preliminary data.</text>
</comment>
<keyword evidence="1" id="KW-0812">Transmembrane</keyword>
<keyword evidence="1" id="KW-0472">Membrane</keyword>
<name>A0A3M7Q355_BRAPC</name>